<dbReference type="AlphaFoldDB" id="A0A844Y8L9"/>
<sequence length="86" mass="9247">MLSHPADFPHVGSRAFVVGTAEPVTILRANADGSRMVRRDGTRLHPASRDASGNRTLPLSDLAPTEAEAFDTKPKPRRCAKGRAGR</sequence>
<comment type="caution">
    <text evidence="2">The sequence shown here is derived from an EMBL/GenBank/DDBJ whole genome shotgun (WGS) entry which is preliminary data.</text>
</comment>
<organism evidence="2 3">
    <name type="scientific">Qipengyuania pelagi</name>
    <dbReference type="NCBI Taxonomy" id="994320"/>
    <lineage>
        <taxon>Bacteria</taxon>
        <taxon>Pseudomonadati</taxon>
        <taxon>Pseudomonadota</taxon>
        <taxon>Alphaproteobacteria</taxon>
        <taxon>Sphingomonadales</taxon>
        <taxon>Erythrobacteraceae</taxon>
        <taxon>Qipengyuania</taxon>
    </lineage>
</organism>
<gene>
    <name evidence="2" type="ORF">GRI47_06315</name>
</gene>
<name>A0A844Y8L9_9SPHN</name>
<accession>A0A844Y8L9</accession>
<evidence type="ECO:0000313" key="3">
    <source>
        <dbReference type="Proteomes" id="UP000430272"/>
    </source>
</evidence>
<dbReference type="EMBL" id="WTYD01000001">
    <property type="protein sequence ID" value="MXO53623.1"/>
    <property type="molecule type" value="Genomic_DNA"/>
</dbReference>
<keyword evidence="3" id="KW-1185">Reference proteome</keyword>
<proteinExistence type="predicted"/>
<evidence type="ECO:0000313" key="2">
    <source>
        <dbReference type="EMBL" id="MXO53623.1"/>
    </source>
</evidence>
<dbReference type="Proteomes" id="UP000430272">
    <property type="component" value="Unassembled WGS sequence"/>
</dbReference>
<dbReference type="RefSeq" id="WP_160660454.1">
    <property type="nucleotide sequence ID" value="NZ_BAABDV010000001.1"/>
</dbReference>
<evidence type="ECO:0000256" key="1">
    <source>
        <dbReference type="SAM" id="MobiDB-lite"/>
    </source>
</evidence>
<dbReference type="OrthoDB" id="7411134at2"/>
<protein>
    <submittedName>
        <fullName evidence="2">Uncharacterized protein</fullName>
    </submittedName>
</protein>
<feature type="region of interest" description="Disordered" evidence="1">
    <location>
        <begin position="37"/>
        <end position="86"/>
    </location>
</feature>
<reference evidence="2 3" key="1">
    <citation type="submission" date="2019-12" db="EMBL/GenBank/DDBJ databases">
        <title>Genomic-based taxomic classification of the family Erythrobacteraceae.</title>
        <authorList>
            <person name="Xu L."/>
        </authorList>
    </citation>
    <scope>NUCLEOTIDE SEQUENCE [LARGE SCALE GENOMIC DNA]</scope>
    <source>
        <strain evidence="2 3">JCM 17468</strain>
    </source>
</reference>
<feature type="compositionally biased region" description="Basic residues" evidence="1">
    <location>
        <begin position="75"/>
        <end position="86"/>
    </location>
</feature>